<dbReference type="Gene3D" id="3.55.50.30">
    <property type="match status" value="1"/>
</dbReference>
<dbReference type="InterPro" id="IPR012373">
    <property type="entry name" value="Ferrdict_sens_TM"/>
</dbReference>
<feature type="domain" description="FecR N-terminal" evidence="1">
    <location>
        <begin position="15"/>
        <end position="54"/>
    </location>
</feature>
<accession>A0A067Z869</accession>
<evidence type="ECO:0000313" key="3">
    <source>
        <dbReference type="Proteomes" id="UP000031656"/>
    </source>
</evidence>
<name>A0A067Z869_GLUOY</name>
<dbReference type="GeneID" id="56906598"/>
<dbReference type="PANTHER" id="PTHR30273:SF2">
    <property type="entry name" value="PROTEIN FECR"/>
    <property type="match status" value="1"/>
</dbReference>
<dbReference type="GO" id="GO:0016989">
    <property type="term" value="F:sigma factor antagonist activity"/>
    <property type="evidence" value="ECO:0007669"/>
    <property type="project" value="TreeGrafter"/>
</dbReference>
<dbReference type="EMBL" id="CP004373">
    <property type="protein sequence ID" value="AHK72245.1"/>
    <property type="molecule type" value="Genomic_DNA"/>
</dbReference>
<sequence length="313" mass="34271">MKSDDLSENPIDAIAFEWVARLDRAPLSSREDATLKAWLAQDIRHRGAFTRARTIWLSAGRVAAFQGTALPAEPPASAPLSRRAFSRFALAAGLAAAAVIPGKPAEASRIYQARSGLLHVQEPLCGDLILDQETVLRVRRGPGAPCLDLLRGQAHLTARKAPVRLNMDGLSIDLPDGASLIAHACGAESDALVLGGHILTRCAGEKERRVLHRRDWIRYEHNRISLSVLSDDDLERVTAWSRGLLEFQSVNVTDAIRQINRYNTQKIVLKNPACANRRISGIFSLSDPVIFARILSEIFGTKTLIAPTEISLL</sequence>
<gene>
    <name evidence="2" type="ORF">GLS_c23750</name>
</gene>
<reference evidence="2 3" key="1">
    <citation type="journal article" date="2015" name="Appl. Microbiol. Biotechnol.">
        <title>The consequence of an additional NADH dehydrogenase paralog on the growth of Gluconobacter oxydans DSM3504.</title>
        <authorList>
            <person name="Kostner D."/>
            <person name="Luchterhand B."/>
            <person name="Junker A."/>
            <person name="Volland S."/>
            <person name="Daniel R."/>
            <person name="Buchs J."/>
            <person name="Liebl W."/>
            <person name="Ehrenreich A."/>
        </authorList>
    </citation>
    <scope>NUCLEOTIDE SEQUENCE [LARGE SCALE GENOMIC DNA]</scope>
    <source>
        <strain evidence="2">DSM 3504</strain>
    </source>
</reference>
<dbReference type="RefSeq" id="WP_041112402.1">
    <property type="nucleotide sequence ID" value="NZ_CP004373.1"/>
</dbReference>
<evidence type="ECO:0000259" key="1">
    <source>
        <dbReference type="Pfam" id="PF16220"/>
    </source>
</evidence>
<protein>
    <recommendedName>
        <fullName evidence="1">FecR N-terminal domain-containing protein</fullName>
    </recommendedName>
</protein>
<dbReference type="Pfam" id="PF16220">
    <property type="entry name" value="DUF4880"/>
    <property type="match status" value="1"/>
</dbReference>
<proteinExistence type="predicted"/>
<dbReference type="KEGG" id="goy:GLS_c23750"/>
<dbReference type="PANTHER" id="PTHR30273">
    <property type="entry name" value="PERIPLASMIC SIGNAL SENSOR AND SIGMA FACTOR ACTIVATOR FECR-RELATED"/>
    <property type="match status" value="1"/>
</dbReference>
<dbReference type="InterPro" id="IPR032623">
    <property type="entry name" value="FecR_N"/>
</dbReference>
<dbReference type="AlphaFoldDB" id="A0A067Z869"/>
<evidence type="ECO:0000313" key="2">
    <source>
        <dbReference type="EMBL" id="AHK72245.1"/>
    </source>
</evidence>
<dbReference type="HOGENOM" id="CLU_050192_0_1_5"/>
<dbReference type="Proteomes" id="UP000031656">
    <property type="component" value="Chromosome"/>
</dbReference>
<organism evidence="2 3">
    <name type="scientific">Gluconobacter oxydans DSM 3504</name>
    <dbReference type="NCBI Taxonomy" id="1288313"/>
    <lineage>
        <taxon>Bacteria</taxon>
        <taxon>Pseudomonadati</taxon>
        <taxon>Pseudomonadota</taxon>
        <taxon>Alphaproteobacteria</taxon>
        <taxon>Acetobacterales</taxon>
        <taxon>Acetobacteraceae</taxon>
        <taxon>Gluconobacter</taxon>
    </lineage>
</organism>